<evidence type="ECO:0000259" key="1">
    <source>
        <dbReference type="Pfam" id="PF07007"/>
    </source>
</evidence>
<accession>A0A1N7LZ77</accession>
<protein>
    <submittedName>
        <fullName evidence="2">Uncharacterized conserved protein YecT, DUF1311 family</fullName>
    </submittedName>
</protein>
<sequence length="136" mass="15813">MNKFIFLIISIYSTFAMSDDFDCNKAITTIDINYCAGVDLRNSELEMATYLTKSKEHNSYDSELIKSIDIAQKSWSLYAEAHCDSIYTMWREGTIRGVMHLSCKTKITKLRTHEIWENFLTYMDSTPPVLPEPELY</sequence>
<keyword evidence="3" id="KW-1185">Reference proteome</keyword>
<dbReference type="InterPro" id="IPR009739">
    <property type="entry name" value="LprI-like_N"/>
</dbReference>
<organism evidence="2 3">
    <name type="scientific">Neptunomonas antarctica</name>
    <dbReference type="NCBI Taxonomy" id="619304"/>
    <lineage>
        <taxon>Bacteria</taxon>
        <taxon>Pseudomonadati</taxon>
        <taxon>Pseudomonadota</taxon>
        <taxon>Gammaproteobacteria</taxon>
        <taxon>Oceanospirillales</taxon>
        <taxon>Oceanospirillaceae</taxon>
        <taxon>Neptunomonas</taxon>
    </lineage>
</organism>
<proteinExistence type="predicted"/>
<evidence type="ECO:0000313" key="3">
    <source>
        <dbReference type="Proteomes" id="UP000185999"/>
    </source>
</evidence>
<dbReference type="Pfam" id="PF07007">
    <property type="entry name" value="LprI"/>
    <property type="match status" value="1"/>
</dbReference>
<dbReference type="RefSeq" id="WP_054340076.1">
    <property type="nucleotide sequence ID" value="NZ_FTOE01000005.1"/>
</dbReference>
<dbReference type="STRING" id="619304.SAMN05421760_1059"/>
<name>A0A1N7LZ77_9GAMM</name>
<dbReference type="Proteomes" id="UP000185999">
    <property type="component" value="Unassembled WGS sequence"/>
</dbReference>
<gene>
    <name evidence="2" type="ORF">SAMN05421760_1059</name>
</gene>
<feature type="domain" description="Lysozyme inhibitor LprI-like N-terminal" evidence="1">
    <location>
        <begin position="24"/>
        <end position="114"/>
    </location>
</feature>
<dbReference type="OrthoDB" id="7340239at2"/>
<reference evidence="3" key="1">
    <citation type="submission" date="2017-01" db="EMBL/GenBank/DDBJ databases">
        <authorList>
            <person name="Varghese N."/>
            <person name="Submissions S."/>
        </authorList>
    </citation>
    <scope>NUCLEOTIDE SEQUENCE [LARGE SCALE GENOMIC DNA]</scope>
    <source>
        <strain evidence="3">DSM 22306</strain>
    </source>
</reference>
<dbReference type="Gene3D" id="1.20.1270.180">
    <property type="match status" value="1"/>
</dbReference>
<evidence type="ECO:0000313" key="2">
    <source>
        <dbReference type="EMBL" id="SIS79069.1"/>
    </source>
</evidence>
<dbReference type="AlphaFoldDB" id="A0A1N7LZ77"/>
<dbReference type="EMBL" id="FTOE01000005">
    <property type="protein sequence ID" value="SIS79069.1"/>
    <property type="molecule type" value="Genomic_DNA"/>
</dbReference>